<evidence type="ECO:0000256" key="4">
    <source>
        <dbReference type="ARBA" id="ARBA00022839"/>
    </source>
</evidence>
<dbReference type="Pfam" id="PF13742">
    <property type="entry name" value="tRNA_anti_2"/>
    <property type="match status" value="1"/>
</dbReference>
<evidence type="ECO:0000256" key="7">
    <source>
        <dbReference type="SAM" id="Coils"/>
    </source>
</evidence>
<keyword evidence="2 5" id="KW-0540">Nuclease</keyword>
<dbReference type="GO" id="GO:0006308">
    <property type="term" value="P:DNA catabolic process"/>
    <property type="evidence" value="ECO:0007669"/>
    <property type="project" value="UniProtKB-UniRule"/>
</dbReference>
<evidence type="ECO:0000256" key="6">
    <source>
        <dbReference type="RuleBase" id="RU004355"/>
    </source>
</evidence>
<dbReference type="HAMAP" id="MF_00378">
    <property type="entry name" value="Exonuc_7_L"/>
    <property type="match status" value="1"/>
</dbReference>
<proteinExistence type="inferred from homology"/>
<keyword evidence="1 5" id="KW-0963">Cytoplasm</keyword>
<dbReference type="Proteomes" id="UP000027997">
    <property type="component" value="Unassembled WGS sequence"/>
</dbReference>
<dbReference type="GO" id="GO:0005737">
    <property type="term" value="C:cytoplasm"/>
    <property type="evidence" value="ECO:0007669"/>
    <property type="project" value="UniProtKB-SubCell"/>
</dbReference>
<comment type="subcellular location">
    <subcellularLocation>
        <location evidence="5 6">Cytoplasm</location>
    </subcellularLocation>
</comment>
<feature type="domain" description="OB-fold nucleic acid binding" evidence="9">
    <location>
        <begin position="10"/>
        <end position="103"/>
    </location>
</feature>
<dbReference type="STRING" id="305900.GV64_13110"/>
<keyword evidence="4 5" id="KW-0269">Exonuclease</keyword>
<feature type="domain" description="Exonuclease VII large subunit C-terminal" evidence="8">
    <location>
        <begin position="126"/>
        <end position="438"/>
    </location>
</feature>
<sequence length="444" mass="49580">MPSELSAKALSVTELNGKARRLLEMSFNNIRVEGEISGLARPSSGHWYFTLKDRQSQIRCAMFRNKNQSLKFIPTEGMLLLARGRVSLYEGRGDYQLIVEHMDSAGTGDLQKAFEALKMKLAAEGLFDITQKKPLPTHPKHIGVITSPTGAAIRDILTVLKRRFPAIPVTIIPSSVQGAQAKSELVKAITMAQATNQLDVLIIGRGGGSLEDLWPFNEEVVARAIADCSIPTVSAVGHEIDFTIADFVADHRAATPSAAAEILSPDRQAILNQLHLLGRKLTALTRHKLQLSQKELESLKKRLRHPGDRLRDSSQRLDDLEIRLKQAITLQLERARSRIDRMQERVFQQNPQRKLELLKNRNDHMGQKLVQLILNSLEKRQLKLEKISGELNTVSPLATLSRGYSITMAGESIIRNSQQLRKGDLITTRFCEGEATCKVEKIKS</sequence>
<keyword evidence="11" id="KW-1185">Reference proteome</keyword>
<comment type="catalytic activity">
    <reaction evidence="5 6">
        <text>Exonucleolytic cleavage in either 5'- to 3'- or 3'- to 5'-direction to yield nucleoside 5'-phosphates.</text>
        <dbReference type="EC" id="3.1.11.6"/>
    </reaction>
</comment>
<dbReference type="EC" id="3.1.11.6" evidence="5"/>
<evidence type="ECO:0000313" key="10">
    <source>
        <dbReference type="EMBL" id="KEI71553.1"/>
    </source>
</evidence>
<dbReference type="GO" id="GO:0009318">
    <property type="term" value="C:exodeoxyribonuclease VII complex"/>
    <property type="evidence" value="ECO:0007669"/>
    <property type="project" value="UniProtKB-UniRule"/>
</dbReference>
<comment type="subunit">
    <text evidence="5">Heterooligomer composed of large and small subunits.</text>
</comment>
<keyword evidence="7" id="KW-0175">Coiled coil</keyword>
<evidence type="ECO:0000259" key="8">
    <source>
        <dbReference type="Pfam" id="PF02601"/>
    </source>
</evidence>
<dbReference type="eggNOG" id="COG1570">
    <property type="taxonomic scope" value="Bacteria"/>
</dbReference>
<evidence type="ECO:0000256" key="5">
    <source>
        <dbReference type="HAMAP-Rule" id="MF_00378"/>
    </source>
</evidence>
<dbReference type="Pfam" id="PF02601">
    <property type="entry name" value="Exonuc_VII_L"/>
    <property type="match status" value="1"/>
</dbReference>
<dbReference type="CDD" id="cd04489">
    <property type="entry name" value="ExoVII_LU_OBF"/>
    <property type="match status" value="1"/>
</dbReference>
<protein>
    <recommendedName>
        <fullName evidence="5">Exodeoxyribonuclease 7 large subunit</fullName>
        <ecNumber evidence="5">3.1.11.6</ecNumber>
    </recommendedName>
    <alternativeName>
        <fullName evidence="5">Exodeoxyribonuclease VII large subunit</fullName>
        <shortName evidence="5">Exonuclease VII large subunit</shortName>
    </alternativeName>
</protein>
<evidence type="ECO:0000259" key="9">
    <source>
        <dbReference type="Pfam" id="PF13742"/>
    </source>
</evidence>
<evidence type="ECO:0000256" key="1">
    <source>
        <dbReference type="ARBA" id="ARBA00022490"/>
    </source>
</evidence>
<dbReference type="NCBIfam" id="TIGR00237">
    <property type="entry name" value="xseA"/>
    <property type="match status" value="1"/>
</dbReference>
<dbReference type="InterPro" id="IPR025824">
    <property type="entry name" value="OB-fold_nuc-bd_dom"/>
</dbReference>
<gene>
    <name evidence="5" type="primary">xseA</name>
    <name evidence="10" type="ORF">GV64_13110</name>
</gene>
<dbReference type="InterPro" id="IPR020579">
    <property type="entry name" value="Exonuc_VII_lsu_C"/>
</dbReference>
<organism evidence="10 11">
    <name type="scientific">Endozoicomonas elysicola</name>
    <dbReference type="NCBI Taxonomy" id="305900"/>
    <lineage>
        <taxon>Bacteria</taxon>
        <taxon>Pseudomonadati</taxon>
        <taxon>Pseudomonadota</taxon>
        <taxon>Gammaproteobacteria</taxon>
        <taxon>Oceanospirillales</taxon>
        <taxon>Endozoicomonadaceae</taxon>
        <taxon>Endozoicomonas</taxon>
    </lineage>
</organism>
<dbReference type="PANTHER" id="PTHR30008">
    <property type="entry name" value="EXODEOXYRIBONUCLEASE 7 LARGE SUBUNIT"/>
    <property type="match status" value="1"/>
</dbReference>
<evidence type="ECO:0000313" key="11">
    <source>
        <dbReference type="Proteomes" id="UP000027997"/>
    </source>
</evidence>
<dbReference type="InterPro" id="IPR003753">
    <property type="entry name" value="Exonuc_VII_L"/>
</dbReference>
<dbReference type="GO" id="GO:0008855">
    <property type="term" value="F:exodeoxyribonuclease VII activity"/>
    <property type="evidence" value="ECO:0007669"/>
    <property type="project" value="UniProtKB-UniRule"/>
</dbReference>
<dbReference type="GO" id="GO:0003676">
    <property type="term" value="F:nucleic acid binding"/>
    <property type="evidence" value="ECO:0007669"/>
    <property type="project" value="InterPro"/>
</dbReference>
<dbReference type="PANTHER" id="PTHR30008:SF0">
    <property type="entry name" value="EXODEOXYRIBONUCLEASE 7 LARGE SUBUNIT"/>
    <property type="match status" value="1"/>
</dbReference>
<evidence type="ECO:0000256" key="2">
    <source>
        <dbReference type="ARBA" id="ARBA00022722"/>
    </source>
</evidence>
<dbReference type="AlphaFoldDB" id="A0A081KBM7"/>
<dbReference type="EMBL" id="JOJP01000001">
    <property type="protein sequence ID" value="KEI71553.1"/>
    <property type="molecule type" value="Genomic_DNA"/>
</dbReference>
<reference evidence="10 11" key="1">
    <citation type="submission" date="2014-06" db="EMBL/GenBank/DDBJ databases">
        <title>Whole Genome Sequences of Three Symbiotic Endozoicomonas Bacteria.</title>
        <authorList>
            <person name="Neave M.J."/>
            <person name="Apprill A."/>
            <person name="Voolstra C.R."/>
        </authorList>
    </citation>
    <scope>NUCLEOTIDE SEQUENCE [LARGE SCALE GENOMIC DNA]</scope>
    <source>
        <strain evidence="10 11">DSM 22380</strain>
    </source>
</reference>
<comment type="caution">
    <text evidence="10">The sequence shown here is derived from an EMBL/GenBank/DDBJ whole genome shotgun (WGS) entry which is preliminary data.</text>
</comment>
<name>A0A081KBM7_9GAMM</name>
<feature type="coiled-coil region" evidence="7">
    <location>
        <begin position="310"/>
        <end position="345"/>
    </location>
</feature>
<comment type="similarity">
    <text evidence="5 6">Belongs to the XseA family.</text>
</comment>
<comment type="function">
    <text evidence="5">Bidirectionally degrades single-stranded DNA into large acid-insoluble oligonucleotides, which are then degraded further into small acid-soluble oligonucleotides.</text>
</comment>
<evidence type="ECO:0000256" key="3">
    <source>
        <dbReference type="ARBA" id="ARBA00022801"/>
    </source>
</evidence>
<keyword evidence="3 5" id="KW-0378">Hydrolase</keyword>
<accession>A0A081KBM7</accession>